<dbReference type="AlphaFoldDB" id="F0RQU7"/>
<accession>F0RQU7</accession>
<reference evidence="1 2" key="2">
    <citation type="journal article" date="2012" name="Stand. Genomic Sci.">
        <title>Complete genome sequence of the orange-red pigmented, radioresistant Deinococcus proteolyticus type strain (MRP(T)).</title>
        <authorList>
            <person name="Copeland A."/>
            <person name="Zeytun A."/>
            <person name="Yassawong M."/>
            <person name="Nolan M."/>
            <person name="Lucas S."/>
            <person name="Hammon N."/>
            <person name="Deshpande S."/>
            <person name="Cheng J.F."/>
            <person name="Han C."/>
            <person name="Tapia R."/>
            <person name="Goodwin L.A."/>
            <person name="Pitluck S."/>
            <person name="Mavromatis K."/>
            <person name="Liolios K."/>
            <person name="Pagani I."/>
            <person name="Ivanova N."/>
            <person name="Mikhailova N."/>
            <person name="Pati A."/>
            <person name="Chen A."/>
            <person name="Palaniappan K."/>
            <person name="Land M."/>
            <person name="Hauser L."/>
            <person name="Jeffries C.D."/>
            <person name="Brambilla E.M."/>
            <person name="Rohde M."/>
            <person name="Sikorski J."/>
            <person name="Pukall R."/>
            <person name="Goker M."/>
            <person name="Detter J.C."/>
            <person name="Woyke T."/>
            <person name="Bristow J."/>
            <person name="Eisen J.A."/>
            <person name="Markowitz V."/>
            <person name="Hugenholtz P."/>
            <person name="Kyrpides N.C."/>
            <person name="Klenk H.P."/>
            <person name="Lapidus A."/>
        </authorList>
    </citation>
    <scope>NUCLEOTIDE SEQUENCE [LARGE SCALE GENOMIC DNA]</scope>
    <source>
        <strain evidence="2">ATCC 35074 / DSM 20540 / JCM 6276 / NBRC 101906 / NCIMB 13154 / VKM Ac-1939 / CCM 2703 / MRP</strain>
        <plasmid evidence="2">Plasmid pDEIPR03</plasmid>
    </source>
</reference>
<dbReference type="RefSeq" id="WP_013623163.1">
    <property type="nucleotide sequence ID" value="NC_015170.1"/>
</dbReference>
<evidence type="ECO:0000313" key="1">
    <source>
        <dbReference type="EMBL" id="ADY27656.1"/>
    </source>
</evidence>
<evidence type="ECO:0000313" key="2">
    <source>
        <dbReference type="Proteomes" id="UP000007718"/>
    </source>
</evidence>
<name>F0RQU7_DEIPM</name>
<geneLocation type="plasmid" evidence="1 2">
    <name>pDEIPR03</name>
</geneLocation>
<sequence length="427" mass="44558">MTVVTDAKSLEQAIKDGASPIEIQGRITGLSSVKLPKGTTLTGAEGAELHFKEGQPGLMLNANHRVSNLRIVADETQVALGLLDEEKALGTIEISDVRTVGRFHLEGTQAISGDLKLKNIHVEKADAHMAAHRPAGFGVEVLLGGFSVYNSSKNKDSKWTLSAENISGGSKDSPLKGSGVFVFGGWYIPTDANPAEAPAPTAEGGSIELVRLTTGEIHSQGQIPQGISNLITGGVFVGSGVHAQEVVNEGAVSTYGPNDMVLDNWGQVESWVAQAAITSRGPSGIGFVNFGDIGTLQVQAPIETHGLGARGFNLYDGSLKRAEFESITTYGDGAIGVQLSKPFGSIRVSGDIRTKGGEGESLVRGKVTKLKANALSLKEGTRGEAFIVGGEVQAESPEVESYEFQAPASVIGRLEVGGKVVRDTATG</sequence>
<proteinExistence type="predicted"/>
<keyword evidence="2" id="KW-1185">Reference proteome</keyword>
<dbReference type="KEGG" id="dpt:Deipr_2539"/>
<protein>
    <submittedName>
        <fullName evidence="1">Uncharacterized protein</fullName>
    </submittedName>
</protein>
<dbReference type="OrthoDB" id="3661445at2"/>
<dbReference type="HOGENOM" id="CLU_034846_0_0_0"/>
<dbReference type="Proteomes" id="UP000007718">
    <property type="component" value="Plasmid pDEIPR03"/>
</dbReference>
<gene>
    <name evidence="1" type="ordered locus">Deipr_2539</name>
</gene>
<dbReference type="eggNOG" id="ENOG502Z9Q5">
    <property type="taxonomic scope" value="Bacteria"/>
</dbReference>
<dbReference type="EMBL" id="CP002539">
    <property type="protein sequence ID" value="ADY27656.1"/>
    <property type="molecule type" value="Genomic_DNA"/>
</dbReference>
<reference evidence="2" key="1">
    <citation type="submission" date="2011-02" db="EMBL/GenBank/DDBJ databases">
        <title>The complete sequence of plasmid3 of Deinococcus proteolyticus DSM 20540.</title>
        <authorList>
            <consortium name="US DOE Joint Genome Institute (JGI-PGF)"/>
            <person name="Lucas S."/>
            <person name="Copeland A."/>
            <person name="Lapidus A."/>
            <person name="Bruce D."/>
            <person name="Goodwin L."/>
            <person name="Pitluck S."/>
            <person name="Kyrpides N."/>
            <person name="Mavromatis K."/>
            <person name="Pagani I."/>
            <person name="Ivanova N."/>
            <person name="Ovchinnikova G."/>
            <person name="Zeytun A."/>
            <person name="Detter J.C."/>
            <person name="Han C."/>
            <person name="Land M."/>
            <person name="Hauser L."/>
            <person name="Markowitz V."/>
            <person name="Cheng J.-F."/>
            <person name="Hugenholtz P."/>
            <person name="Woyke T."/>
            <person name="Wu D."/>
            <person name="Pukall R."/>
            <person name="Steenblock K."/>
            <person name="Brambilla E."/>
            <person name="Klenk H.-P."/>
            <person name="Eisen J.A."/>
        </authorList>
    </citation>
    <scope>NUCLEOTIDE SEQUENCE [LARGE SCALE GENOMIC DNA]</scope>
    <source>
        <strain evidence="2">ATCC 35074 / DSM 20540 / JCM 6276 / NBRC 101906 / NCIMB 13154 / VKM Ac-1939 / CCM 2703 / MRP</strain>
        <plasmid evidence="2">Plasmid pDEIPR03</plasmid>
    </source>
</reference>
<keyword evidence="1" id="KW-0614">Plasmid</keyword>
<organism evidence="1 2">
    <name type="scientific">Deinococcus proteolyticus (strain ATCC 35074 / DSM 20540 / JCM 6276 / NBRC 101906 / NCIMB 13154 / VKM Ac-1939 / CCM 2703 / MRP)</name>
    <dbReference type="NCBI Taxonomy" id="693977"/>
    <lineage>
        <taxon>Bacteria</taxon>
        <taxon>Thermotogati</taxon>
        <taxon>Deinococcota</taxon>
        <taxon>Deinococci</taxon>
        <taxon>Deinococcales</taxon>
        <taxon>Deinococcaceae</taxon>
        <taxon>Deinococcus</taxon>
    </lineage>
</organism>